<dbReference type="AlphaFoldDB" id="A0A3L6L166"/>
<evidence type="ECO:0000313" key="2">
    <source>
        <dbReference type="Proteomes" id="UP000266743"/>
    </source>
</evidence>
<proteinExistence type="evidence at protein level"/>
<sequence length="314" mass="35309">MKMGASAGLIRRGGGVFPDAVSLTLTPSRRVYGGSGRGDLLYENPDARRHSGRALGVLNGVRHSSQATMPESGQLYYRKLILHSRPPNGSCAGLQRHCHDTCNWSYLIPSLHRCAESAISAKLWEKMCQLGLEDRSKAWVNLTQYERQRVRDGQNLYRYEVHQRLPLLEESIGWAQLDDLLGWFRSARRAWVRLPTSVTLSRESSEAGVASVVSPSSAMSCRLEGHADSRDTTPGRNQVFDTPERVEQLTEATVHRIREELQRLNRSERSDCEGSAAMRASARRLARDEELSRCVEEELGWHGVALQHRIPVPK</sequence>
<reference evidence="3" key="2">
    <citation type="journal article" date="2021" name="EMBO J.">
        <title>Interconnected assembly factors regulate the biogenesis of mitoribosomal large subunit.</title>
        <authorList>
            <person name="Tobiasson V."/>
            <person name="Gahura O."/>
            <person name="Aibara S."/>
            <person name="Baradaran R."/>
            <person name="Zikova A."/>
            <person name="Amunts A."/>
        </authorList>
    </citation>
    <scope>STRUCTURE BY ELECTRON MICROSCOPY (3.50 ANGSTROMS) OF 31-306</scope>
</reference>
<name>A0A3L6L166_9TRYP</name>
<evidence type="ECO:0007829" key="3">
    <source>
        <dbReference type="PDB" id="7AOI"/>
    </source>
</evidence>
<keyword evidence="3" id="KW-0002">3D-structure</keyword>
<evidence type="ECO:0000313" key="1">
    <source>
        <dbReference type="EMBL" id="RHW69461.1"/>
    </source>
</evidence>
<accession>A0A3L6L166</accession>
<dbReference type="EMDB" id="EMD-11845"/>
<reference evidence="1 2" key="1">
    <citation type="submission" date="2018-09" db="EMBL/GenBank/DDBJ databases">
        <title>whole genome sequence of T. equiperdum IVM-t1 strain.</title>
        <authorList>
            <person name="Suganuma K."/>
        </authorList>
    </citation>
    <scope>NUCLEOTIDE SEQUENCE [LARGE SCALE GENOMIC DNA]</scope>
    <source>
        <strain evidence="1 2">IVM-t1</strain>
    </source>
</reference>
<gene>
    <name evidence="1" type="ORF">DPX39_100117000</name>
</gene>
<dbReference type="EMBL" id="QSBY01000010">
    <property type="protein sequence ID" value="RHW69461.1"/>
    <property type="molecule type" value="Genomic_DNA"/>
</dbReference>
<dbReference type="Proteomes" id="UP000266743">
    <property type="component" value="Chromosome 10"/>
</dbReference>
<comment type="caution">
    <text evidence="1">The sequence shown here is derived from an EMBL/GenBank/DDBJ whole genome shotgun (WGS) entry which is preliminary data.</text>
</comment>
<protein>
    <submittedName>
        <fullName evidence="1">Uncharacterized protein</fullName>
    </submittedName>
</protein>
<dbReference type="PDB" id="7AOI">
    <property type="method" value="EM"/>
    <property type="resolution" value="3.50 A"/>
    <property type="chains" value="BL=31-306"/>
</dbReference>
<organism evidence="1 2">
    <name type="scientific">Trypanosoma brucei equiperdum</name>
    <dbReference type="NCBI Taxonomy" id="630700"/>
    <lineage>
        <taxon>Eukaryota</taxon>
        <taxon>Discoba</taxon>
        <taxon>Euglenozoa</taxon>
        <taxon>Kinetoplastea</taxon>
        <taxon>Metakinetoplastina</taxon>
        <taxon>Trypanosomatida</taxon>
        <taxon>Trypanosomatidae</taxon>
        <taxon>Trypanosoma</taxon>
    </lineage>
</organism>